<proteinExistence type="predicted"/>
<reference evidence="3" key="1">
    <citation type="journal article" date="2019" name="Int. J. Syst. Evol. Microbiol.">
        <title>The Global Catalogue of Microorganisms (GCM) 10K type strain sequencing project: providing services to taxonomists for standard genome sequencing and annotation.</title>
        <authorList>
            <consortium name="The Broad Institute Genomics Platform"/>
            <consortium name="The Broad Institute Genome Sequencing Center for Infectious Disease"/>
            <person name="Wu L."/>
            <person name="Ma J."/>
        </authorList>
    </citation>
    <scope>NUCLEOTIDE SEQUENCE [LARGE SCALE GENOMIC DNA]</scope>
    <source>
        <strain evidence="3">CGMCC 4.1530</strain>
    </source>
</reference>
<feature type="transmembrane region" description="Helical" evidence="1">
    <location>
        <begin position="157"/>
        <end position="179"/>
    </location>
</feature>
<keyword evidence="1" id="KW-1133">Transmembrane helix</keyword>
<organism evidence="2 3">
    <name type="scientific">Tatumella punctata</name>
    <dbReference type="NCBI Taxonomy" id="399969"/>
    <lineage>
        <taxon>Bacteria</taxon>
        <taxon>Pseudomonadati</taxon>
        <taxon>Pseudomonadota</taxon>
        <taxon>Gammaproteobacteria</taxon>
        <taxon>Enterobacterales</taxon>
        <taxon>Erwiniaceae</taxon>
        <taxon>Tatumella</taxon>
    </lineage>
</organism>
<evidence type="ECO:0000313" key="2">
    <source>
        <dbReference type="EMBL" id="MFC6363332.1"/>
    </source>
</evidence>
<keyword evidence="3" id="KW-1185">Reference proteome</keyword>
<dbReference type="Pfam" id="PF14002">
    <property type="entry name" value="YniB"/>
    <property type="match status" value="1"/>
</dbReference>
<accession>A0ABW1VUM7</accession>
<evidence type="ECO:0000256" key="1">
    <source>
        <dbReference type="SAM" id="Phobius"/>
    </source>
</evidence>
<feature type="transmembrane region" description="Helical" evidence="1">
    <location>
        <begin position="86"/>
        <end position="106"/>
    </location>
</feature>
<feature type="transmembrane region" description="Helical" evidence="1">
    <location>
        <begin position="15"/>
        <end position="38"/>
    </location>
</feature>
<dbReference type="RefSeq" id="WP_212706826.1">
    <property type="nucleotide sequence ID" value="NZ_BAAAFW010000008.1"/>
</dbReference>
<keyword evidence="1" id="KW-0812">Transmembrane</keyword>
<keyword evidence="1" id="KW-0472">Membrane</keyword>
<dbReference type="Proteomes" id="UP001596215">
    <property type="component" value="Unassembled WGS sequence"/>
</dbReference>
<name>A0ABW1VUM7_9GAMM</name>
<gene>
    <name evidence="2" type="ORF">ACFP73_14775</name>
</gene>
<dbReference type="EMBL" id="JBHSUC010000025">
    <property type="protein sequence ID" value="MFC6363332.1"/>
    <property type="molecule type" value="Genomic_DNA"/>
</dbReference>
<sequence length="180" mass="20768">MNYQQIGRIAIAKKIAGWVLFIPATLSTVISFLNFLFIHSDKQPGIDSVLSDFLHVMIDMTKFNTHFLDLFWNNSPVPEFRTQNNVLFWIIYGVIFIGLALQDSGARMWRQSRFLKENIEDQLIIEQAKGDGGLTRQQLTDRLQAGNHTVFRQYFSLYILPVIIIVIGYVLLRLTGLLYV</sequence>
<dbReference type="InterPro" id="IPR025229">
    <property type="entry name" value="YniB-like"/>
</dbReference>
<comment type="caution">
    <text evidence="2">The sequence shown here is derived from an EMBL/GenBank/DDBJ whole genome shotgun (WGS) entry which is preliminary data.</text>
</comment>
<evidence type="ECO:0000313" key="3">
    <source>
        <dbReference type="Proteomes" id="UP001596215"/>
    </source>
</evidence>
<protein>
    <submittedName>
        <fullName evidence="2">YniB family protein</fullName>
    </submittedName>
</protein>